<dbReference type="RefSeq" id="WP_023015637.1">
    <property type="nucleotide sequence ID" value="NZ_AXDY01000006.1"/>
</dbReference>
<dbReference type="EMBL" id="AXDY01000006">
    <property type="protein sequence ID" value="ERS93107.1"/>
    <property type="molecule type" value="Genomic_DNA"/>
</dbReference>
<evidence type="ECO:0000313" key="3">
    <source>
        <dbReference type="Proteomes" id="UP000017131"/>
    </source>
</evidence>
<feature type="domain" description="Phage conserved hypothetical protein C-terminal" evidence="1">
    <location>
        <begin position="166"/>
        <end position="236"/>
    </location>
</feature>
<dbReference type="NCBIfam" id="TIGR02220">
    <property type="entry name" value="phg_TIGR02220"/>
    <property type="match status" value="1"/>
</dbReference>
<dbReference type="Pfam" id="PF09524">
    <property type="entry name" value="Phg_2220_C"/>
    <property type="match status" value="1"/>
</dbReference>
<dbReference type="Proteomes" id="UP000017131">
    <property type="component" value="Unassembled WGS sequence"/>
</dbReference>
<name>A0ABN0PCA5_STASI</name>
<sequence length="260" mass="30584">MNNRDYISSIITQFSGRNNIIPIPVVYIQLTEDYPSAALLNQMIYWSDRTNRKDGYFYKSYNEWFDELHLTEYQVRRATNKLKSFGFVETALKKANGAPTLHYKVDTKEVSEWILKKLKNGNLRNLRMDSEETQESLTEITTEITTETTNNNILSGNPTHTPYKEIIDYLNEKTGKRFSHKSKANQKLIRARFNEDNSKEDFFTVIDNMTAQWKGNPKMDEYLRPKTLFSGNFDNYKNQTPKLSGADQLERMKYDPSYWD</sequence>
<protein>
    <submittedName>
        <fullName evidence="2">Replication protein</fullName>
    </submittedName>
</protein>
<comment type="caution">
    <text evidence="2">The sequence shown here is derived from an EMBL/GenBank/DDBJ whole genome shotgun (WGS) entry which is preliminary data.</text>
</comment>
<keyword evidence="3" id="KW-1185">Reference proteome</keyword>
<organism evidence="2 3">
    <name type="scientific">Staphylococcus simulans UMC-CNS-990</name>
    <dbReference type="NCBI Taxonomy" id="1405498"/>
    <lineage>
        <taxon>Bacteria</taxon>
        <taxon>Bacillati</taxon>
        <taxon>Bacillota</taxon>
        <taxon>Bacilli</taxon>
        <taxon>Bacillales</taxon>
        <taxon>Staphylococcaceae</taxon>
        <taxon>Staphylococcus</taxon>
    </lineage>
</organism>
<dbReference type="InterPro" id="IPR011741">
    <property type="entry name" value="Phg_2220_C"/>
</dbReference>
<evidence type="ECO:0000259" key="1">
    <source>
        <dbReference type="Pfam" id="PF09524"/>
    </source>
</evidence>
<gene>
    <name evidence="2" type="ORF">SSIM_07520</name>
</gene>
<evidence type="ECO:0000313" key="2">
    <source>
        <dbReference type="EMBL" id="ERS93107.1"/>
    </source>
</evidence>
<proteinExistence type="predicted"/>
<accession>A0ABN0PCA5</accession>
<reference evidence="2 3" key="1">
    <citation type="journal article" date="2013" name="Genome Announc.">
        <title>Draft Genome Sequence of Staphylococcus simulans UMC-CNS-990, Isolated from a Case of Chronic Bovine Mastitis.</title>
        <authorList>
            <person name="Calcutt M.J."/>
            <person name="Foecking M.F."/>
            <person name="Hsieh H.Y."/>
            <person name="Perry J."/>
            <person name="Stewart G.C."/>
            <person name="Middleton J.R."/>
        </authorList>
    </citation>
    <scope>NUCLEOTIDE SEQUENCE [LARGE SCALE GENOMIC DNA]</scope>
    <source>
        <strain evidence="2 3">UMC-CNS-990</strain>
    </source>
</reference>